<dbReference type="EMBL" id="DS016997">
    <property type="protein sequence ID" value="KMU87336.1"/>
    <property type="molecule type" value="Genomic_DNA"/>
</dbReference>
<evidence type="ECO:0000256" key="5">
    <source>
        <dbReference type="ARBA" id="ARBA00023242"/>
    </source>
</evidence>
<feature type="compositionally biased region" description="Basic and acidic residues" evidence="6">
    <location>
        <begin position="230"/>
        <end position="247"/>
    </location>
</feature>
<evidence type="ECO:0000256" key="1">
    <source>
        <dbReference type="ARBA" id="ARBA00004123"/>
    </source>
</evidence>
<comment type="subcellular location">
    <subcellularLocation>
        <location evidence="1">Nucleus</location>
    </subcellularLocation>
</comment>
<gene>
    <name evidence="8" type="ORF">CIHG_04782</name>
</gene>
<dbReference type="GO" id="GO:0036002">
    <property type="term" value="F:pre-mRNA binding"/>
    <property type="evidence" value="ECO:0007669"/>
    <property type="project" value="EnsemblFungi"/>
</dbReference>
<dbReference type="AlphaFoldDB" id="A0A0J8RRV8"/>
<feature type="compositionally biased region" description="Polar residues" evidence="6">
    <location>
        <begin position="157"/>
        <end position="166"/>
    </location>
</feature>
<evidence type="ECO:0000256" key="4">
    <source>
        <dbReference type="ARBA" id="ARBA00022833"/>
    </source>
</evidence>
<dbReference type="InterPro" id="IPR033489">
    <property type="entry name" value="RBBP6"/>
</dbReference>
<feature type="region of interest" description="Disordered" evidence="6">
    <location>
        <begin position="148"/>
        <end position="174"/>
    </location>
</feature>
<dbReference type="GO" id="GO:0006511">
    <property type="term" value="P:ubiquitin-dependent protein catabolic process"/>
    <property type="evidence" value="ECO:0007669"/>
    <property type="project" value="TreeGrafter"/>
</dbReference>
<protein>
    <submittedName>
        <fullName evidence="8">Zinc knuckle domain-containing protein</fullName>
    </submittedName>
</protein>
<dbReference type="Proteomes" id="UP000054563">
    <property type="component" value="Unassembled WGS sequence"/>
</dbReference>
<dbReference type="GO" id="GO:0008270">
    <property type="term" value="F:zinc ion binding"/>
    <property type="evidence" value="ECO:0007669"/>
    <property type="project" value="UniProtKB-KW"/>
</dbReference>
<dbReference type="GO" id="GO:0000209">
    <property type="term" value="P:protein polyubiquitination"/>
    <property type="evidence" value="ECO:0007669"/>
    <property type="project" value="EnsemblFungi"/>
</dbReference>
<feature type="domain" description="DWNN" evidence="7">
    <location>
        <begin position="5"/>
        <end position="78"/>
    </location>
</feature>
<keyword evidence="3" id="KW-0863">Zinc-finger</keyword>
<dbReference type="GO" id="GO:0006397">
    <property type="term" value="P:mRNA processing"/>
    <property type="evidence" value="ECO:0007669"/>
    <property type="project" value="InterPro"/>
</dbReference>
<keyword evidence="5" id="KW-0539">Nucleus</keyword>
<reference evidence="9" key="1">
    <citation type="journal article" date="2010" name="Genome Res.">
        <title>Population genomic sequencing of Coccidioides fungi reveals recent hybridization and transposon control.</title>
        <authorList>
            <person name="Neafsey D.E."/>
            <person name="Barker B.M."/>
            <person name="Sharpton T.J."/>
            <person name="Stajich J.E."/>
            <person name="Park D.J."/>
            <person name="Whiston E."/>
            <person name="Hung C.-Y."/>
            <person name="McMahan C."/>
            <person name="White J."/>
            <person name="Sykes S."/>
            <person name="Heiman D."/>
            <person name="Young S."/>
            <person name="Zeng Q."/>
            <person name="Abouelleil A."/>
            <person name="Aftuck L."/>
            <person name="Bessette D."/>
            <person name="Brown A."/>
            <person name="FitzGerald M."/>
            <person name="Lui A."/>
            <person name="Macdonald J.P."/>
            <person name="Priest M."/>
            <person name="Orbach M.J."/>
            <person name="Galgiani J.N."/>
            <person name="Kirkland T.N."/>
            <person name="Cole G.T."/>
            <person name="Birren B.W."/>
            <person name="Henn M.R."/>
            <person name="Taylor J.W."/>
            <person name="Rounsley S.D."/>
        </authorList>
    </citation>
    <scope>NUCLEOTIDE SEQUENCE [LARGE SCALE GENOMIC DNA]</scope>
    <source>
        <strain evidence="9">H538.4</strain>
    </source>
</reference>
<evidence type="ECO:0000256" key="2">
    <source>
        <dbReference type="ARBA" id="ARBA00022723"/>
    </source>
</evidence>
<evidence type="ECO:0000256" key="6">
    <source>
        <dbReference type="SAM" id="MobiDB-lite"/>
    </source>
</evidence>
<proteinExistence type="predicted"/>
<dbReference type="GO" id="GO:0005847">
    <property type="term" value="C:mRNA cleavage and polyadenylation specificity factor complex"/>
    <property type="evidence" value="ECO:0007669"/>
    <property type="project" value="EnsemblFungi"/>
</dbReference>
<dbReference type="SMART" id="SM01180">
    <property type="entry name" value="DWNN"/>
    <property type="match status" value="1"/>
</dbReference>
<feature type="region of interest" description="Disordered" evidence="6">
    <location>
        <begin position="94"/>
        <end position="129"/>
    </location>
</feature>
<evidence type="ECO:0000313" key="9">
    <source>
        <dbReference type="Proteomes" id="UP000054563"/>
    </source>
</evidence>
<evidence type="ECO:0000313" key="8">
    <source>
        <dbReference type="EMBL" id="KMU87336.1"/>
    </source>
</evidence>
<name>A0A0J8RRV8_COCIT</name>
<organism evidence="8 9">
    <name type="scientific">Coccidioides immitis H538.4</name>
    <dbReference type="NCBI Taxonomy" id="396776"/>
    <lineage>
        <taxon>Eukaryota</taxon>
        <taxon>Fungi</taxon>
        <taxon>Dikarya</taxon>
        <taxon>Ascomycota</taxon>
        <taxon>Pezizomycotina</taxon>
        <taxon>Eurotiomycetes</taxon>
        <taxon>Eurotiomycetidae</taxon>
        <taxon>Onygenales</taxon>
        <taxon>Onygenaceae</taxon>
        <taxon>Coccidioides</taxon>
    </lineage>
</organism>
<dbReference type="VEuPathDB" id="FungiDB:CIHG_04782"/>
<keyword evidence="4" id="KW-0862">Zinc</keyword>
<keyword evidence="2" id="KW-0479">Metal-binding</keyword>
<dbReference type="STRING" id="396776.A0A0J8RRV8"/>
<accession>A0A0J8RRV8</accession>
<dbReference type="PROSITE" id="PS51282">
    <property type="entry name" value="DWNN"/>
    <property type="match status" value="1"/>
</dbReference>
<dbReference type="GO" id="GO:0061630">
    <property type="term" value="F:ubiquitin protein ligase activity"/>
    <property type="evidence" value="ECO:0007669"/>
    <property type="project" value="EnsemblFungi"/>
</dbReference>
<sequence>MSSSVHFKFKSQKEPSRVSFDGTGISVFELKREIISQNRLGDGSDFDLAIYNEDTNEEYEDDTAIIPRSTSIIARRLPASRPGKGTAARYISGKVPVTGRPSSRIEPNVTSRPGSGGGNLRPDLNSVQSEDEKIKAVLNLQESQWREQQEDMATATPVPSNRNRGTFATAPEHPPPPGYLYYRCRQKGKGGISLKYRALDSSMPTNNDPRFDGRYRVKRSTGIPRSFQKQVDKPEPRALDGSDEDPKLSGVMVNADGDFVIAEPDKRHEELYQERLVARRGAAELALLKRQDLQSLELRCPLKAIFLPHKTRVAKDNCNDGSQCLSETLLCRGHTGGELDTSYCEGRLKEKIERNWESKKERRFLRSNPSKDSRREG</sequence>
<evidence type="ECO:0000259" key="7">
    <source>
        <dbReference type="PROSITE" id="PS51282"/>
    </source>
</evidence>
<dbReference type="GO" id="GO:0005829">
    <property type="term" value="C:cytosol"/>
    <property type="evidence" value="ECO:0007669"/>
    <property type="project" value="EnsemblFungi"/>
</dbReference>
<dbReference type="Gene3D" id="3.10.20.90">
    <property type="entry name" value="Phosphatidylinositol 3-kinase Catalytic Subunit, Chain A, domain 1"/>
    <property type="match status" value="1"/>
</dbReference>
<dbReference type="PANTHER" id="PTHR15439:SF0">
    <property type="entry name" value="CELL DIVISION CYCLE AND APOPTOSIS REGULATOR PROTEIN 1-RELATED"/>
    <property type="match status" value="1"/>
</dbReference>
<evidence type="ECO:0000256" key="3">
    <source>
        <dbReference type="ARBA" id="ARBA00022771"/>
    </source>
</evidence>
<dbReference type="PANTHER" id="PTHR15439">
    <property type="entry name" value="RETINOBLASTOMA-BINDING PROTEIN 6"/>
    <property type="match status" value="1"/>
</dbReference>
<dbReference type="InterPro" id="IPR014891">
    <property type="entry name" value="DWNN_domain"/>
</dbReference>
<dbReference type="Pfam" id="PF08783">
    <property type="entry name" value="DWNN"/>
    <property type="match status" value="1"/>
</dbReference>
<feature type="region of interest" description="Disordered" evidence="6">
    <location>
        <begin position="222"/>
        <end position="250"/>
    </location>
</feature>
<dbReference type="OrthoDB" id="106784at2759"/>
<dbReference type="GO" id="GO:0006369">
    <property type="term" value="P:termination of RNA polymerase II transcription"/>
    <property type="evidence" value="ECO:0007669"/>
    <property type="project" value="EnsemblFungi"/>
</dbReference>